<dbReference type="SUPFAM" id="SSF54427">
    <property type="entry name" value="NTF2-like"/>
    <property type="match status" value="1"/>
</dbReference>
<evidence type="ECO:0000313" key="4">
    <source>
        <dbReference type="Proteomes" id="UP000248749"/>
    </source>
</evidence>
<sequence length="202" mass="21925">MAPHRVPRDTRRSGRSIVQRHRARSFTRGVPVSIPSPAAPSTSPISAAINALRAAGENGDADAVAEVLARDVVFHSPMSATKLFKGRDEVTALHRDIFAVLDDIDTTEPLVLGDTGAFSFRARVREVELEAMNLVRVSEQGQIVEYTVFVRPLPGLATLFATLPPRVSARRRGRPAGALVAALARPLAFIHRTADHIAPRFL</sequence>
<dbReference type="Gene3D" id="3.10.450.50">
    <property type="match status" value="1"/>
</dbReference>
<dbReference type="EMBL" id="POUB01000019">
    <property type="protein sequence ID" value="PZG01847.1"/>
    <property type="molecule type" value="Genomic_DNA"/>
</dbReference>
<keyword evidence="4" id="KW-1185">Reference proteome</keyword>
<dbReference type="Proteomes" id="UP000248749">
    <property type="component" value="Unassembled WGS sequence"/>
</dbReference>
<feature type="compositionally biased region" description="Basic and acidic residues" evidence="1">
    <location>
        <begin position="1"/>
        <end position="12"/>
    </location>
</feature>
<evidence type="ECO:0000259" key="2">
    <source>
        <dbReference type="Pfam" id="PF12680"/>
    </source>
</evidence>
<organism evidence="3 4">
    <name type="scientific">Micromonospora deserti</name>
    <dbReference type="NCBI Taxonomy" id="2070366"/>
    <lineage>
        <taxon>Bacteria</taxon>
        <taxon>Bacillati</taxon>
        <taxon>Actinomycetota</taxon>
        <taxon>Actinomycetes</taxon>
        <taxon>Micromonosporales</taxon>
        <taxon>Micromonosporaceae</taxon>
        <taxon>Micromonospora</taxon>
    </lineage>
</organism>
<evidence type="ECO:0000256" key="1">
    <source>
        <dbReference type="SAM" id="MobiDB-lite"/>
    </source>
</evidence>
<dbReference type="Pfam" id="PF12680">
    <property type="entry name" value="SnoaL_2"/>
    <property type="match status" value="1"/>
</dbReference>
<proteinExistence type="predicted"/>
<gene>
    <name evidence="3" type="ORF">C1I99_05345</name>
</gene>
<name>A0A2W2DXE2_9ACTN</name>
<feature type="domain" description="SnoaL-like" evidence="2">
    <location>
        <begin position="54"/>
        <end position="146"/>
    </location>
</feature>
<dbReference type="InterPro" id="IPR037401">
    <property type="entry name" value="SnoaL-like"/>
</dbReference>
<comment type="caution">
    <text evidence="3">The sequence shown here is derived from an EMBL/GenBank/DDBJ whole genome shotgun (WGS) entry which is preliminary data.</text>
</comment>
<evidence type="ECO:0000313" key="3">
    <source>
        <dbReference type="EMBL" id="PZG01847.1"/>
    </source>
</evidence>
<feature type="region of interest" description="Disordered" evidence="1">
    <location>
        <begin position="1"/>
        <end position="22"/>
    </location>
</feature>
<dbReference type="InterPro" id="IPR032710">
    <property type="entry name" value="NTF2-like_dom_sf"/>
</dbReference>
<protein>
    <recommendedName>
        <fullName evidence="2">SnoaL-like domain-containing protein</fullName>
    </recommendedName>
</protein>
<accession>A0A2W2DXE2</accession>
<dbReference type="AlphaFoldDB" id="A0A2W2DXE2"/>
<reference evidence="3 4" key="1">
    <citation type="submission" date="2018-01" db="EMBL/GenBank/DDBJ databases">
        <title>Draft genome sequence of Salinispora sp. 13K206.</title>
        <authorList>
            <person name="Sahin N."/>
            <person name="Saygin H."/>
            <person name="Ay H."/>
        </authorList>
    </citation>
    <scope>NUCLEOTIDE SEQUENCE [LARGE SCALE GENOMIC DNA]</scope>
    <source>
        <strain evidence="3 4">13K206</strain>
    </source>
</reference>